<dbReference type="EMBL" id="JACJJG010000001">
    <property type="protein sequence ID" value="MBM6672281.1"/>
    <property type="molecule type" value="Genomic_DNA"/>
</dbReference>
<organism evidence="3 4">
    <name type="scientific">Marseilla massiliensis</name>
    <dbReference type="NCBI Taxonomy" id="1841864"/>
    <lineage>
        <taxon>Bacteria</taxon>
        <taxon>Pseudomonadati</taxon>
        <taxon>Bacteroidota</taxon>
        <taxon>Bacteroidia</taxon>
        <taxon>Bacteroidales</taxon>
        <taxon>Prevotellaceae</taxon>
        <taxon>Marseilla</taxon>
    </lineage>
</organism>
<evidence type="ECO:0000313" key="4">
    <source>
        <dbReference type="Proteomes" id="UP000706891"/>
    </source>
</evidence>
<evidence type="ECO:0000256" key="1">
    <source>
        <dbReference type="SAM" id="SignalP"/>
    </source>
</evidence>
<keyword evidence="1" id="KW-0732">Signal</keyword>
<feature type="chain" id="PRO_5036983429" evidence="1">
    <location>
        <begin position="22"/>
        <end position="551"/>
    </location>
</feature>
<name>A0A939B645_9BACT</name>
<evidence type="ECO:0000313" key="3">
    <source>
        <dbReference type="EMBL" id="MBM6672281.1"/>
    </source>
</evidence>
<sequence length="551" mass="59806">MNTLKTIYGFAIAIAIGFSAASCTDKNDWDVDSSYDRLFGVSNDDLTVSPGDTYAEVTFTKVSDAEYYIIEVSTDSLTDDIALGASSGSIAYGEDKSIISSPDTISGLIGDTPYHLRIKSMSSQKSESKWVYYDNGNSFRTDAEQLFNTPTDEDRGDTWIRLSWTVTDNLTHIAQVQGGDTTRIEMTDEMISTGEYTVEGLKSSTTYTFILYYNESKRGTLNVSTMASPPSDAYLYTLDSSITRIDQDLIDEISALALAQSGTDPQNYAVTIGLNLGTTVSLYATDPETGDDAEVSIPDGMSVTFFGLAGGSTPTLNINQSVDIAGSHNYIRFENVSIVDNGAQYLINEGDAATVGSDLSFTDCKFSNFVRSLIRLKDEAAITIDSIKIDNCIATDMSTGAGYAIMYWNNAAYTVGGVKISNSTFDTFSHSFMDIRKSNTGSVEISNCTFYNGPGSDKYIIDAQDCSSITFTISGCIFSACQDESKCSGIRNDTDPTISEVYFTNDFALSSAVFTPTVQLEYDASSLFTDPENGDFTLLKSDVDAGDPRWE</sequence>
<feature type="signal peptide" evidence="1">
    <location>
        <begin position="1"/>
        <end position="21"/>
    </location>
</feature>
<gene>
    <name evidence="3" type="ORF">H6A34_00015</name>
</gene>
<dbReference type="AlphaFoldDB" id="A0A939B645"/>
<dbReference type="InterPro" id="IPR033427">
    <property type="entry name" value="DUF5123"/>
</dbReference>
<comment type="caution">
    <text evidence="3">The sequence shown here is derived from an EMBL/GenBank/DDBJ whole genome shotgun (WGS) entry which is preliminary data.</text>
</comment>
<dbReference type="InterPro" id="IPR036116">
    <property type="entry name" value="FN3_sf"/>
</dbReference>
<feature type="domain" description="DUF5123" evidence="2">
    <location>
        <begin position="444"/>
        <end position="550"/>
    </location>
</feature>
<dbReference type="PROSITE" id="PS51257">
    <property type="entry name" value="PROKAR_LIPOPROTEIN"/>
    <property type="match status" value="1"/>
</dbReference>
<dbReference type="Pfam" id="PF17161">
    <property type="entry name" value="DUF5123"/>
    <property type="match status" value="1"/>
</dbReference>
<accession>A0A939B645</accession>
<protein>
    <submittedName>
        <fullName evidence="3">DUF5123 domain-containing protein</fullName>
    </submittedName>
</protein>
<dbReference type="SUPFAM" id="SSF51126">
    <property type="entry name" value="Pectin lyase-like"/>
    <property type="match status" value="1"/>
</dbReference>
<keyword evidence="4" id="KW-1185">Reference proteome</keyword>
<dbReference type="CDD" id="cd00063">
    <property type="entry name" value="FN3"/>
    <property type="match status" value="1"/>
</dbReference>
<dbReference type="InterPro" id="IPR003961">
    <property type="entry name" value="FN3_dom"/>
</dbReference>
<dbReference type="SUPFAM" id="SSF49265">
    <property type="entry name" value="Fibronectin type III"/>
    <property type="match status" value="1"/>
</dbReference>
<reference evidence="3" key="1">
    <citation type="submission" date="2020-08" db="EMBL/GenBank/DDBJ databases">
        <authorList>
            <person name="Cejkova D."/>
            <person name="Kubasova T."/>
            <person name="Jahodarova E."/>
            <person name="Rychlik I."/>
        </authorList>
    </citation>
    <scope>NUCLEOTIDE SEQUENCE</scope>
    <source>
        <strain evidence="3">An824</strain>
    </source>
</reference>
<dbReference type="InterPro" id="IPR011050">
    <property type="entry name" value="Pectin_lyase_fold/virulence"/>
</dbReference>
<evidence type="ECO:0000259" key="2">
    <source>
        <dbReference type="Pfam" id="PF17161"/>
    </source>
</evidence>
<dbReference type="Proteomes" id="UP000706891">
    <property type="component" value="Unassembled WGS sequence"/>
</dbReference>
<dbReference type="RefSeq" id="WP_205102679.1">
    <property type="nucleotide sequence ID" value="NZ_JACJJG010000001.1"/>
</dbReference>
<proteinExistence type="predicted"/>
<reference evidence="3" key="2">
    <citation type="journal article" date="2021" name="Sci. Rep.">
        <title>The distribution of antibiotic resistance genes in chicken gut microbiota commensals.</title>
        <authorList>
            <person name="Juricova H."/>
            <person name="Matiasovicova J."/>
            <person name="Kubasova T."/>
            <person name="Cejkova D."/>
            <person name="Rychlik I."/>
        </authorList>
    </citation>
    <scope>NUCLEOTIDE SEQUENCE</scope>
    <source>
        <strain evidence="3">An824</strain>
    </source>
</reference>